<evidence type="ECO:0000259" key="4">
    <source>
        <dbReference type="PROSITE" id="PS50887"/>
    </source>
</evidence>
<protein>
    <submittedName>
        <fullName evidence="5">PAS domain S-box protein</fullName>
    </submittedName>
</protein>
<feature type="domain" description="GGDEF" evidence="4">
    <location>
        <begin position="976"/>
        <end position="1110"/>
    </location>
</feature>
<dbReference type="InterPro" id="IPR035965">
    <property type="entry name" value="PAS-like_dom_sf"/>
</dbReference>
<dbReference type="CDD" id="cd00130">
    <property type="entry name" value="PAS"/>
    <property type="match status" value="6"/>
</dbReference>
<feature type="domain" description="PAC" evidence="2">
    <location>
        <begin position="760"/>
        <end position="813"/>
    </location>
</feature>
<dbReference type="InterPro" id="IPR052155">
    <property type="entry name" value="Biofilm_reg_signaling"/>
</dbReference>
<dbReference type="Proteomes" id="UP001165384">
    <property type="component" value="Unassembled WGS sequence"/>
</dbReference>
<dbReference type="PANTHER" id="PTHR44757">
    <property type="entry name" value="DIGUANYLATE CYCLASE DGCP"/>
    <property type="match status" value="1"/>
</dbReference>
<dbReference type="InterPro" id="IPR029787">
    <property type="entry name" value="Nucleotide_cyclase"/>
</dbReference>
<feature type="domain" description="PAS" evidence="1">
    <location>
        <begin position="814"/>
        <end position="886"/>
    </location>
</feature>
<name>A0ABS9K282_9RHOO</name>
<dbReference type="PROSITE" id="PS50113">
    <property type="entry name" value="PAC"/>
    <property type="match status" value="7"/>
</dbReference>
<dbReference type="InterPro" id="IPR000700">
    <property type="entry name" value="PAS-assoc_C"/>
</dbReference>
<dbReference type="InterPro" id="IPR013655">
    <property type="entry name" value="PAS_fold_3"/>
</dbReference>
<evidence type="ECO:0000259" key="1">
    <source>
        <dbReference type="PROSITE" id="PS50112"/>
    </source>
</evidence>
<feature type="domain" description="PAC" evidence="2">
    <location>
        <begin position="224"/>
        <end position="274"/>
    </location>
</feature>
<feature type="domain" description="PAS" evidence="1">
    <location>
        <begin position="422"/>
        <end position="494"/>
    </location>
</feature>
<dbReference type="RefSeq" id="WP_275710139.1">
    <property type="nucleotide sequence ID" value="NZ_JAKLTN010000002.1"/>
</dbReference>
<feature type="domain" description="PAC" evidence="2">
    <location>
        <begin position="625"/>
        <end position="678"/>
    </location>
</feature>
<dbReference type="EMBL" id="JAKLTN010000002">
    <property type="protein sequence ID" value="MCG2577253.1"/>
    <property type="molecule type" value="Genomic_DNA"/>
</dbReference>
<dbReference type="Pfam" id="PF00563">
    <property type="entry name" value="EAL"/>
    <property type="match status" value="1"/>
</dbReference>
<feature type="domain" description="PAC" evidence="2">
    <location>
        <begin position="369"/>
        <end position="421"/>
    </location>
</feature>
<feature type="domain" description="PAS" evidence="1">
    <location>
        <begin position="148"/>
        <end position="200"/>
    </location>
</feature>
<dbReference type="Pfam" id="PF00990">
    <property type="entry name" value="GGDEF"/>
    <property type="match status" value="1"/>
</dbReference>
<dbReference type="SUPFAM" id="SSF141868">
    <property type="entry name" value="EAL domain-like"/>
    <property type="match status" value="1"/>
</dbReference>
<dbReference type="CDD" id="cd01949">
    <property type="entry name" value="GGDEF"/>
    <property type="match status" value="1"/>
</dbReference>
<dbReference type="SMART" id="SM00091">
    <property type="entry name" value="PAS"/>
    <property type="match status" value="7"/>
</dbReference>
<feature type="domain" description="PAS" evidence="1">
    <location>
        <begin position="679"/>
        <end position="757"/>
    </location>
</feature>
<dbReference type="Pfam" id="PF08447">
    <property type="entry name" value="PAS_3"/>
    <property type="match status" value="3"/>
</dbReference>
<dbReference type="InterPro" id="IPR035919">
    <property type="entry name" value="EAL_sf"/>
</dbReference>
<feature type="domain" description="PAS" evidence="1">
    <location>
        <begin position="551"/>
        <end position="623"/>
    </location>
</feature>
<feature type="domain" description="PAC" evidence="2">
    <location>
        <begin position="891"/>
        <end position="944"/>
    </location>
</feature>
<dbReference type="PROSITE" id="PS50112">
    <property type="entry name" value="PAS"/>
    <property type="match status" value="5"/>
</dbReference>
<evidence type="ECO:0000313" key="5">
    <source>
        <dbReference type="EMBL" id="MCG2577253.1"/>
    </source>
</evidence>
<evidence type="ECO:0000259" key="2">
    <source>
        <dbReference type="PROSITE" id="PS50113"/>
    </source>
</evidence>
<dbReference type="SUPFAM" id="SSF55073">
    <property type="entry name" value="Nucleotide cyclase"/>
    <property type="match status" value="1"/>
</dbReference>
<dbReference type="Gene3D" id="3.20.20.450">
    <property type="entry name" value="EAL domain"/>
    <property type="match status" value="1"/>
</dbReference>
<feature type="domain" description="PAC" evidence="2">
    <location>
        <begin position="102"/>
        <end position="154"/>
    </location>
</feature>
<dbReference type="InterPro" id="IPR000014">
    <property type="entry name" value="PAS"/>
</dbReference>
<dbReference type="InterPro" id="IPR000160">
    <property type="entry name" value="GGDEF_dom"/>
</dbReference>
<dbReference type="PROSITE" id="PS50883">
    <property type="entry name" value="EAL"/>
    <property type="match status" value="1"/>
</dbReference>
<keyword evidence="6" id="KW-1185">Reference proteome</keyword>
<dbReference type="SUPFAM" id="SSF55785">
    <property type="entry name" value="PYP-like sensor domain (PAS domain)"/>
    <property type="match status" value="7"/>
</dbReference>
<dbReference type="Gene3D" id="2.10.70.100">
    <property type="match status" value="1"/>
</dbReference>
<dbReference type="CDD" id="cd01948">
    <property type="entry name" value="EAL"/>
    <property type="match status" value="1"/>
</dbReference>
<sequence length="1377" mass="154826">MAINLVRGASVEISPERSGGAYPEQVANFLPGMLESSDDLFAAVNSERQLVAFNAAFRGALTEITGTPPQLDQNLEQLLANFPVLANTVIELCQRAFDGEALRLPMELLAQDNQQRYFDASISPITDPDGTVLVVAIAMRDITDRRVTEQRFQGVLEATPDAMLVVYKGIIEFVNSQLERMFGYAKGALLGLPLERLVPERLRERHILQRVGYERNSKTRPMGSGLDLWGLKADGSEFPVEISLSPLEISGEKRVIAAVRDISAHRQTEEDLRDESSDLRTQLAMLQRRQDAPSDLEVYRAGFDKAAAAMVHYGPDCRIKRVNTYFCQLVGYSREELTQLNFSDITHADDVLLNLDLDSKLLAGAIDHYQVDKRLLRKDRTVLWVRLAVSLQRCARGKPEYFIGVAEDISERKRTEEALREAQLRLTLATEIARVGYAELDLENRGTYLSSELKRQLGYEDAELPSTFCEWSRRLHPEDHERVTKDILAAMEGPGGGLDLEYRLCHKDGSYHWFFGRGVALEDFPGHAYRVLLTQIDITARRNSEKLLREQTEELRLALRVGRSGTFQWNVQTREHRWYDEMLALYGLKPEEFGGRDEDWLDCLLEEDRAAAMAAVEVALRTGDYVAEFRIQRRNDEQIRWISARGQVFFDEAGIARRMVGINVDVTEERRVQGELEESKARLQGILNSLQEGVVVFDAEGRVIDANPAALELLHYHAPEQIRRRVEEFAESFEMFDLSDRLLSVDEWPLSRVLRGESFSDEELKVCRKDHGDTLIASYNGTPIRDADGNVTLGVLSLVDISERKRAERALQESERRLALALKASNTSVWEVDIATQKLLPAEDELFAMLGYTCEELGTVGDWVALIHEEDRPLINQMFEEIIQGTRDGYQGTEVRYRKKDGSWCWILCQAMATDPDAHGKVTRLVGTHTDIQARKQAEERAREASLHDPLTALPNRALIFEYGSRLLAAAHRTRGHGAVLFIDLDRFKPINDQYGHEVGDRVLQEVGQRLKDCTRDEDLVGRLGGDEFVIILGHPDGHAHRASAVAQHVVDSLRRPIAIDSIEVSITPSIGISFYPEHADNLEGLIHAADLAMYQVKQSGRANYQIYTPELDRRADEVYLLEVRLREALKYGRLVLHYQPVIDAKSGELISAEALVRFADNDEGEVSGPAAFIPIAESAGLIGDLGEWVAIEACRQHEAWRREGMPVTIAINVSPLQFRQRGFPERLGSIIAQAGIDPAALQVEVTETTVMESDDEASDILNRLKALGVKIALDDFGTGYSSLSRLSRLPLDKLKVDQSFVRGVDTDPASRAITEAIIALGHNLKLDIIGEGIESEAMLHYLEQHGCDQVQGFLFSKPLPASEFAQWHRQHHTPVV</sequence>
<dbReference type="Pfam" id="PF08448">
    <property type="entry name" value="PAS_4"/>
    <property type="match status" value="2"/>
</dbReference>
<organism evidence="5 6">
    <name type="scientific">Dechloromonas hankyongensis</name>
    <dbReference type="NCBI Taxonomy" id="2908002"/>
    <lineage>
        <taxon>Bacteria</taxon>
        <taxon>Pseudomonadati</taxon>
        <taxon>Pseudomonadota</taxon>
        <taxon>Betaproteobacteria</taxon>
        <taxon>Rhodocyclales</taxon>
        <taxon>Azonexaceae</taxon>
        <taxon>Dechloromonas</taxon>
    </lineage>
</organism>
<dbReference type="Gene3D" id="3.30.70.270">
    <property type="match status" value="1"/>
</dbReference>
<accession>A0ABS9K282</accession>
<proteinExistence type="predicted"/>
<dbReference type="InterPro" id="IPR013656">
    <property type="entry name" value="PAS_4"/>
</dbReference>
<dbReference type="InterPro" id="IPR043128">
    <property type="entry name" value="Rev_trsase/Diguanyl_cyclase"/>
</dbReference>
<dbReference type="InterPro" id="IPR001610">
    <property type="entry name" value="PAC"/>
</dbReference>
<dbReference type="SMART" id="SM00086">
    <property type="entry name" value="PAC"/>
    <property type="match status" value="7"/>
</dbReference>
<dbReference type="PROSITE" id="PS50887">
    <property type="entry name" value="GGDEF"/>
    <property type="match status" value="1"/>
</dbReference>
<dbReference type="Pfam" id="PF13426">
    <property type="entry name" value="PAS_9"/>
    <property type="match status" value="2"/>
</dbReference>
<dbReference type="PANTHER" id="PTHR44757:SF2">
    <property type="entry name" value="BIOFILM ARCHITECTURE MAINTENANCE PROTEIN MBAA"/>
    <property type="match status" value="1"/>
</dbReference>
<dbReference type="SMART" id="SM00267">
    <property type="entry name" value="GGDEF"/>
    <property type="match status" value="1"/>
</dbReference>
<reference evidence="5" key="1">
    <citation type="submission" date="2022-01" db="EMBL/GenBank/DDBJ databases">
        <authorList>
            <person name="Jo J.-H."/>
            <person name="Im W.-T."/>
        </authorList>
    </citation>
    <scope>NUCLEOTIDE SEQUENCE</scope>
    <source>
        <strain evidence="5">XY25</strain>
    </source>
</reference>
<evidence type="ECO:0000259" key="3">
    <source>
        <dbReference type="PROSITE" id="PS50883"/>
    </source>
</evidence>
<dbReference type="NCBIfam" id="TIGR00254">
    <property type="entry name" value="GGDEF"/>
    <property type="match status" value="1"/>
</dbReference>
<feature type="domain" description="PAC" evidence="2">
    <location>
        <begin position="498"/>
        <end position="550"/>
    </location>
</feature>
<comment type="caution">
    <text evidence="5">The sequence shown here is derived from an EMBL/GenBank/DDBJ whole genome shotgun (WGS) entry which is preliminary data.</text>
</comment>
<dbReference type="SMART" id="SM00052">
    <property type="entry name" value="EAL"/>
    <property type="match status" value="1"/>
</dbReference>
<dbReference type="NCBIfam" id="TIGR00229">
    <property type="entry name" value="sensory_box"/>
    <property type="match status" value="5"/>
</dbReference>
<dbReference type="Gene3D" id="3.30.450.20">
    <property type="entry name" value="PAS domain"/>
    <property type="match status" value="7"/>
</dbReference>
<feature type="domain" description="EAL" evidence="3">
    <location>
        <begin position="1119"/>
        <end position="1373"/>
    </location>
</feature>
<dbReference type="InterPro" id="IPR001633">
    <property type="entry name" value="EAL_dom"/>
</dbReference>
<evidence type="ECO:0000313" key="6">
    <source>
        <dbReference type="Proteomes" id="UP001165384"/>
    </source>
</evidence>
<gene>
    <name evidence="5" type="ORF">LZ012_09635</name>
</gene>